<evidence type="ECO:0000256" key="1">
    <source>
        <dbReference type="SAM" id="MobiDB-lite"/>
    </source>
</evidence>
<name>A0A2I2KTF2_9ACTN</name>
<reference evidence="2 3" key="1">
    <citation type="submission" date="2017-06" db="EMBL/GenBank/DDBJ databases">
        <authorList>
            <person name="Kim H.J."/>
            <person name="Triplett B.A."/>
        </authorList>
    </citation>
    <scope>NUCLEOTIDE SEQUENCE [LARGE SCALE GENOMIC DNA]</scope>
    <source>
        <strain evidence="2">FRACA_ARgP5</strain>
    </source>
</reference>
<evidence type="ECO:0000313" key="3">
    <source>
        <dbReference type="Proteomes" id="UP000234331"/>
    </source>
</evidence>
<gene>
    <name evidence="2" type="ORF">FRACA_2900002</name>
</gene>
<proteinExistence type="predicted"/>
<dbReference type="AlphaFoldDB" id="A0A2I2KTF2"/>
<keyword evidence="3" id="KW-1185">Reference proteome</keyword>
<protein>
    <submittedName>
        <fullName evidence="2">Uncharacterized protein</fullName>
    </submittedName>
</protein>
<sequence>MRPSLRCVQRGYGPGVSLTHEKTLVRSLILREHDGYHPWLAHTSPVFPTCVRWACRVMFWLFRVGPAGSWSGGPGTVRGCDGRGGLRAAERREDARRAAGRP</sequence>
<organism evidence="2 3">
    <name type="scientific">Frankia canadensis</name>
    <dbReference type="NCBI Taxonomy" id="1836972"/>
    <lineage>
        <taxon>Bacteria</taxon>
        <taxon>Bacillati</taxon>
        <taxon>Actinomycetota</taxon>
        <taxon>Actinomycetes</taxon>
        <taxon>Frankiales</taxon>
        <taxon>Frankiaceae</taxon>
        <taxon>Frankia</taxon>
    </lineage>
</organism>
<evidence type="ECO:0000313" key="2">
    <source>
        <dbReference type="EMBL" id="SNQ48926.1"/>
    </source>
</evidence>
<dbReference type="Proteomes" id="UP000234331">
    <property type="component" value="Unassembled WGS sequence"/>
</dbReference>
<dbReference type="EMBL" id="FZMO01000213">
    <property type="protein sequence ID" value="SNQ48926.1"/>
    <property type="molecule type" value="Genomic_DNA"/>
</dbReference>
<accession>A0A2I2KTF2</accession>
<feature type="compositionally biased region" description="Basic and acidic residues" evidence="1">
    <location>
        <begin position="88"/>
        <end position="102"/>
    </location>
</feature>
<feature type="region of interest" description="Disordered" evidence="1">
    <location>
        <begin position="73"/>
        <end position="102"/>
    </location>
</feature>